<feature type="transmembrane region" description="Helical" evidence="1">
    <location>
        <begin position="15"/>
        <end position="34"/>
    </location>
</feature>
<keyword evidence="1" id="KW-0472">Membrane</keyword>
<evidence type="ECO:0008006" key="4">
    <source>
        <dbReference type="Google" id="ProtNLM"/>
    </source>
</evidence>
<protein>
    <recommendedName>
        <fullName evidence="4">Polysaccharide chain length determinant N-terminal domain-containing protein</fullName>
    </recommendedName>
</protein>
<proteinExistence type="predicted"/>
<sequence>MTPLRSWPPPSRRKIVLYISVLATSLIIGLLVFFGNEPRYTARTDVVVLAVSDLAGEASRPADVSIDSAVQVLLSDRVLGETARSLSYPGRSSGLLNDMTISPLINSRILRIYVSSLQPDEAHQAANALAEQFLAARRSSLLAADNTRADSIRAQIESVDLSLDQLSTSVVLTDDNAAESTAALTAERVALQTELTALSIKELEPGYISHIDPIPTDSGRAGLPVHTASAVAVGLIVAALLNAALDRWLPIGRRAHRSVSNPLRKSLPPRSPTLRQIG</sequence>
<evidence type="ECO:0000313" key="2">
    <source>
        <dbReference type="EMBL" id="MFD1847118.1"/>
    </source>
</evidence>
<dbReference type="Proteomes" id="UP001597307">
    <property type="component" value="Unassembled WGS sequence"/>
</dbReference>
<gene>
    <name evidence="2" type="ORF">ACFSFX_10970</name>
</gene>
<keyword evidence="3" id="KW-1185">Reference proteome</keyword>
<evidence type="ECO:0000313" key="3">
    <source>
        <dbReference type="Proteomes" id="UP001597307"/>
    </source>
</evidence>
<reference evidence="3" key="1">
    <citation type="journal article" date="2019" name="Int. J. Syst. Evol. Microbiol.">
        <title>The Global Catalogue of Microorganisms (GCM) 10K type strain sequencing project: providing services to taxonomists for standard genome sequencing and annotation.</title>
        <authorList>
            <consortium name="The Broad Institute Genomics Platform"/>
            <consortium name="The Broad Institute Genome Sequencing Center for Infectious Disease"/>
            <person name="Wu L."/>
            <person name="Ma J."/>
        </authorList>
    </citation>
    <scope>NUCLEOTIDE SEQUENCE [LARGE SCALE GENOMIC DNA]</scope>
    <source>
        <strain evidence="3">JCM 11496</strain>
    </source>
</reference>
<keyword evidence="1" id="KW-1133">Transmembrane helix</keyword>
<comment type="caution">
    <text evidence="2">The sequence shown here is derived from an EMBL/GenBank/DDBJ whole genome shotgun (WGS) entry which is preliminary data.</text>
</comment>
<dbReference type="EMBL" id="JBHUGA010000040">
    <property type="protein sequence ID" value="MFD1847118.1"/>
    <property type="molecule type" value="Genomic_DNA"/>
</dbReference>
<accession>A0ABW4Q8S8</accession>
<name>A0ABW4Q8S8_9MICC</name>
<dbReference type="RefSeq" id="WP_343878948.1">
    <property type="nucleotide sequence ID" value="NZ_BAAAIJ010000032.1"/>
</dbReference>
<organism evidence="2 3">
    <name type="scientific">Arthrobacter flavus</name>
    <dbReference type="NCBI Taxonomy" id="95172"/>
    <lineage>
        <taxon>Bacteria</taxon>
        <taxon>Bacillati</taxon>
        <taxon>Actinomycetota</taxon>
        <taxon>Actinomycetes</taxon>
        <taxon>Micrococcales</taxon>
        <taxon>Micrococcaceae</taxon>
        <taxon>Arthrobacter</taxon>
    </lineage>
</organism>
<keyword evidence="1" id="KW-0812">Transmembrane</keyword>
<evidence type="ECO:0000256" key="1">
    <source>
        <dbReference type="SAM" id="Phobius"/>
    </source>
</evidence>